<accession>A0A1F7GDV4</accession>
<dbReference type="Pfam" id="PF00534">
    <property type="entry name" value="Glycos_transf_1"/>
    <property type="match status" value="1"/>
</dbReference>
<sequence>MKIAFFNYLMLEYGGGTGRFFIDAAIGLKQRYPNLKLSIFSLNKKLVKKIQSLYSFYFRRNIGEEQRLSNNNIKQYLRKSDINYETVHSGKELREKLQEADVVYSKNDLLELLILRHFVGRQFIHKLIIGFHTPVFYERPYNLQSYLHNFLYNSFIYKYLIKDADKYHVLNRFTEKRLRLWFADKEIKKIYNPFEFNSDNFSGEVTGNRYENRLNLLWVGRLTREKGVDDLIELIKELKKTKLDKKIKWLIAGSGEYEKEIKNLAKSYGNVKHFGFLNAGELKHLYQKSDLFLSTSRWESFPYTFIEAQSFGLLIIAYNIHGCKDIVEDGVNGYLVNSLEEFSLKLVDVIKNSKKNIKKKQYKRHIRKLINNQEILKEFYKLFAG</sequence>
<gene>
    <name evidence="2" type="ORF">A2774_02055</name>
</gene>
<feature type="domain" description="Glycosyl transferase family 1" evidence="1">
    <location>
        <begin position="209"/>
        <end position="363"/>
    </location>
</feature>
<dbReference type="Proteomes" id="UP000177208">
    <property type="component" value="Unassembled WGS sequence"/>
</dbReference>
<dbReference type="EMBL" id="MFZG01000010">
    <property type="protein sequence ID" value="OGK17161.1"/>
    <property type="molecule type" value="Genomic_DNA"/>
</dbReference>
<proteinExistence type="predicted"/>
<organism evidence="2 3">
    <name type="scientific">Candidatus Roizmanbacteria bacterium RIFCSPHIGHO2_01_FULL_39_12c</name>
    <dbReference type="NCBI Taxonomy" id="1802031"/>
    <lineage>
        <taxon>Bacteria</taxon>
        <taxon>Candidatus Roizmaniibacteriota</taxon>
    </lineage>
</organism>
<protein>
    <recommendedName>
        <fullName evidence="1">Glycosyl transferase family 1 domain-containing protein</fullName>
    </recommendedName>
</protein>
<dbReference type="AlphaFoldDB" id="A0A1F7GDV4"/>
<dbReference type="InterPro" id="IPR001296">
    <property type="entry name" value="Glyco_trans_1"/>
</dbReference>
<evidence type="ECO:0000313" key="3">
    <source>
        <dbReference type="Proteomes" id="UP000177208"/>
    </source>
</evidence>
<dbReference type="PANTHER" id="PTHR12526">
    <property type="entry name" value="GLYCOSYLTRANSFERASE"/>
    <property type="match status" value="1"/>
</dbReference>
<dbReference type="CDD" id="cd03801">
    <property type="entry name" value="GT4_PimA-like"/>
    <property type="match status" value="1"/>
</dbReference>
<evidence type="ECO:0000259" key="1">
    <source>
        <dbReference type="Pfam" id="PF00534"/>
    </source>
</evidence>
<dbReference type="Gene3D" id="3.40.50.2000">
    <property type="entry name" value="Glycogen Phosphorylase B"/>
    <property type="match status" value="2"/>
</dbReference>
<name>A0A1F7GDV4_9BACT</name>
<dbReference type="GO" id="GO:0016757">
    <property type="term" value="F:glycosyltransferase activity"/>
    <property type="evidence" value="ECO:0007669"/>
    <property type="project" value="InterPro"/>
</dbReference>
<comment type="caution">
    <text evidence="2">The sequence shown here is derived from an EMBL/GenBank/DDBJ whole genome shotgun (WGS) entry which is preliminary data.</text>
</comment>
<evidence type="ECO:0000313" key="2">
    <source>
        <dbReference type="EMBL" id="OGK17161.1"/>
    </source>
</evidence>
<reference evidence="2 3" key="1">
    <citation type="journal article" date="2016" name="Nat. Commun.">
        <title>Thousands of microbial genomes shed light on interconnected biogeochemical processes in an aquifer system.</title>
        <authorList>
            <person name="Anantharaman K."/>
            <person name="Brown C.T."/>
            <person name="Hug L.A."/>
            <person name="Sharon I."/>
            <person name="Castelle C.J."/>
            <person name="Probst A.J."/>
            <person name="Thomas B.C."/>
            <person name="Singh A."/>
            <person name="Wilkins M.J."/>
            <person name="Karaoz U."/>
            <person name="Brodie E.L."/>
            <person name="Williams K.H."/>
            <person name="Hubbard S.S."/>
            <person name="Banfield J.F."/>
        </authorList>
    </citation>
    <scope>NUCLEOTIDE SEQUENCE [LARGE SCALE GENOMIC DNA]</scope>
</reference>
<dbReference type="SUPFAM" id="SSF53756">
    <property type="entry name" value="UDP-Glycosyltransferase/glycogen phosphorylase"/>
    <property type="match status" value="1"/>
</dbReference>